<evidence type="ECO:0000313" key="3">
    <source>
        <dbReference type="Proteomes" id="UP001281614"/>
    </source>
</evidence>
<sequence>MFQDSVSNAFIYDLELLKCPITPLSDKKRILDVLCDKVFPYRLHDGDRSFPPMEFYSYLLYNAQNREFAWPLAFRCVTYFHQSTATTVDNVIQDLVSSRAAIVASGALAESIGHAEPPQKHAHPRSGSAPLNSAGVNNDEPEEFLALPAKRARTGQAPAIVKEVPEDQTFFIATELDKPCSFTYRKLITGIEHSTEVENAYYRHIRKDSPDAADDRTWPDTEGKSFAYIQQAVEAILDTSNFHEKDLALQKAQAWEAYERTNKAVEDEINILESEPSRKRKRQAEVPKKPSPMTKVDKTYADPTSSPSKLLHAAVHHELGDIERSAMTVQDGLTMKPTWAGSGTPKWERYPSFASRWDAVCDNLRLKLGNKAINAKRDVQNRVGRDTLRCEEQAS</sequence>
<dbReference type="AlphaFoldDB" id="A0AAD9YQD7"/>
<dbReference type="EMBL" id="VYYT01000049">
    <property type="protein sequence ID" value="KAK2774073.1"/>
    <property type="molecule type" value="Genomic_DNA"/>
</dbReference>
<feature type="region of interest" description="Disordered" evidence="1">
    <location>
        <begin position="274"/>
        <end position="307"/>
    </location>
</feature>
<evidence type="ECO:0000256" key="1">
    <source>
        <dbReference type="SAM" id="MobiDB-lite"/>
    </source>
</evidence>
<evidence type="ECO:0000313" key="2">
    <source>
        <dbReference type="EMBL" id="KAK2774073.1"/>
    </source>
</evidence>
<organism evidence="2 3">
    <name type="scientific">Colletotrichum kahawae</name>
    <name type="common">Coffee berry disease fungus</name>
    <dbReference type="NCBI Taxonomy" id="34407"/>
    <lineage>
        <taxon>Eukaryota</taxon>
        <taxon>Fungi</taxon>
        <taxon>Dikarya</taxon>
        <taxon>Ascomycota</taxon>
        <taxon>Pezizomycotina</taxon>
        <taxon>Sordariomycetes</taxon>
        <taxon>Hypocreomycetidae</taxon>
        <taxon>Glomerellales</taxon>
        <taxon>Glomerellaceae</taxon>
        <taxon>Colletotrichum</taxon>
        <taxon>Colletotrichum gloeosporioides species complex</taxon>
    </lineage>
</organism>
<keyword evidence="3" id="KW-1185">Reference proteome</keyword>
<proteinExistence type="predicted"/>
<gene>
    <name evidence="2" type="ORF">CKAH01_13296</name>
</gene>
<comment type="caution">
    <text evidence="2">The sequence shown here is derived from an EMBL/GenBank/DDBJ whole genome shotgun (WGS) entry which is preliminary data.</text>
</comment>
<dbReference type="Proteomes" id="UP001281614">
    <property type="component" value="Unassembled WGS sequence"/>
</dbReference>
<protein>
    <submittedName>
        <fullName evidence="2">Uncharacterized protein</fullName>
    </submittedName>
</protein>
<reference evidence="2" key="1">
    <citation type="submission" date="2023-02" db="EMBL/GenBank/DDBJ databases">
        <title>Colletotrichum kahawae CIFC_Que2 genome sequencing and assembly.</title>
        <authorList>
            <person name="Baroncelli R."/>
        </authorList>
    </citation>
    <scope>NUCLEOTIDE SEQUENCE</scope>
    <source>
        <strain evidence="2">CIFC_Que2</strain>
    </source>
</reference>
<feature type="region of interest" description="Disordered" evidence="1">
    <location>
        <begin position="114"/>
        <end position="137"/>
    </location>
</feature>
<name>A0AAD9YQD7_COLKA</name>
<accession>A0AAD9YQD7</accession>